<dbReference type="AlphaFoldDB" id="D1ABE2"/>
<evidence type="ECO:0000313" key="5">
    <source>
        <dbReference type="Proteomes" id="UP000001918"/>
    </source>
</evidence>
<evidence type="ECO:0000259" key="3">
    <source>
        <dbReference type="Pfam" id="PF20028"/>
    </source>
</evidence>
<reference evidence="4 5" key="1">
    <citation type="journal article" date="2011" name="Stand. Genomic Sci.">
        <title>Complete genome sequence of Thermomonospora curvata type strain (B9).</title>
        <authorList>
            <person name="Chertkov O."/>
            <person name="Sikorski J."/>
            <person name="Nolan M."/>
            <person name="Lapidus A."/>
            <person name="Lucas S."/>
            <person name="Del Rio T.G."/>
            <person name="Tice H."/>
            <person name="Cheng J.F."/>
            <person name="Goodwin L."/>
            <person name="Pitluck S."/>
            <person name="Liolios K."/>
            <person name="Ivanova N."/>
            <person name="Mavromatis K."/>
            <person name="Mikhailova N."/>
            <person name="Ovchinnikova G."/>
            <person name="Pati A."/>
            <person name="Chen A."/>
            <person name="Palaniappan K."/>
            <person name="Djao O.D."/>
            <person name="Land M."/>
            <person name="Hauser L."/>
            <person name="Chang Y.J."/>
            <person name="Jeffries C.D."/>
            <person name="Brettin T."/>
            <person name="Han C."/>
            <person name="Detter J.C."/>
            <person name="Rohde M."/>
            <person name="Goker M."/>
            <person name="Woyke T."/>
            <person name="Bristow J."/>
            <person name="Eisen J.A."/>
            <person name="Markowitz V."/>
            <person name="Hugenholtz P."/>
            <person name="Klenk H.P."/>
            <person name="Kyrpides N.C."/>
        </authorList>
    </citation>
    <scope>NUCLEOTIDE SEQUENCE [LARGE SCALE GENOMIC DNA]</scope>
    <source>
        <strain evidence="5">ATCC 19995 / DSM 43183 / JCM 3096 / KCTC 9072 / NBRC 15933 / NCIMB 10081 / Henssen B9</strain>
    </source>
</reference>
<dbReference type="HOGENOM" id="CLU_040804_0_0_11"/>
<gene>
    <name evidence="4" type="ordered locus">Tcur_1602</name>
</gene>
<dbReference type="InterPro" id="IPR045555">
    <property type="entry name" value="VMAP-M0"/>
</dbReference>
<dbReference type="InterPro" id="IPR045450">
    <property type="entry name" value="VMAP_C"/>
</dbReference>
<sequence length="499" mass="56860">MTWSLDPEEQLQLARALLEVEGMRRQSDRDLYIQLLEDALGHYLPFARDDRPLHDVMHLVRACLAYPGAIQTLVKIVEQVCGDSRAVRRVKELVEQLFPEPLLTFQERSDLHRIVRESTEGGFRPIAPALVADLYRKAVEPLGPPLHCDPGNLGEVLAQLEELTSGLDGVPPLLVFVENLAAQIAEPTASALRSWADRFADRLELAPETRRAIRERAVRTLENTALTAESAGPYSYLIIEFRPDAITADHYLTSAWLQFDGEHGVMLRCDDTDPLPRHRLQEVIEKLLADPQVVNRPHADLMVEFVLPRSLLGVPFDQFKINIEGLTRRLGIEYPVVVRSFDRMRSRTLHHNWRRKWNWLRGNPTRASMCRLPKHEPAEHELLYSSLLENSSVGVAMPFPPLAEHGQMPDELWVGLHAGIPIAVWCRQEREPNLFFTEVQQLWDQGVLSLPESVLQLRRKALRALEEAPTNDHLGFQLTLMFDDADRLPEPYVRLSAPA</sequence>
<dbReference type="Proteomes" id="UP000001918">
    <property type="component" value="Chromosome"/>
</dbReference>
<protein>
    <submittedName>
        <fullName evidence="4">Uncharacterized protein</fullName>
    </submittedName>
</protein>
<feature type="domain" description="Effector-associated" evidence="2">
    <location>
        <begin position="15"/>
        <end position="95"/>
    </location>
</feature>
<dbReference type="Pfam" id="PF20028">
    <property type="entry name" value="VMAP-C"/>
    <property type="match status" value="1"/>
</dbReference>
<dbReference type="Pfam" id="PF19956">
    <property type="entry name" value="EAD2"/>
    <property type="match status" value="1"/>
</dbReference>
<evidence type="ECO:0000259" key="1">
    <source>
        <dbReference type="Pfam" id="PF19916"/>
    </source>
</evidence>
<feature type="domain" description="vWA-MoxR associated protein middle region 0" evidence="1">
    <location>
        <begin position="105"/>
        <end position="211"/>
    </location>
</feature>
<accession>D1ABE2</accession>
<evidence type="ECO:0000259" key="2">
    <source>
        <dbReference type="Pfam" id="PF19956"/>
    </source>
</evidence>
<keyword evidence="5" id="KW-1185">Reference proteome</keyword>
<dbReference type="KEGG" id="tcu:Tcur_1602"/>
<feature type="domain" description="vWA-MoxR associated protein C-terminal" evidence="3">
    <location>
        <begin position="249"/>
        <end position="485"/>
    </location>
</feature>
<dbReference type="OrthoDB" id="3867284at2"/>
<dbReference type="InterPro" id="IPR045431">
    <property type="entry name" value="EAD2"/>
</dbReference>
<evidence type="ECO:0000313" key="4">
    <source>
        <dbReference type="EMBL" id="ACY97178.1"/>
    </source>
</evidence>
<dbReference type="RefSeq" id="WP_012851962.1">
    <property type="nucleotide sequence ID" value="NC_013510.1"/>
</dbReference>
<name>D1ABE2_THECD</name>
<dbReference type="STRING" id="471852.Tcur_1602"/>
<dbReference type="eggNOG" id="ENOG5032TJ5">
    <property type="taxonomic scope" value="Bacteria"/>
</dbReference>
<dbReference type="EMBL" id="CP001738">
    <property type="protein sequence ID" value="ACY97178.1"/>
    <property type="molecule type" value="Genomic_DNA"/>
</dbReference>
<proteinExistence type="predicted"/>
<organism evidence="4 5">
    <name type="scientific">Thermomonospora curvata (strain ATCC 19995 / DSM 43183 / JCM 3096 / KCTC 9072 / NBRC 15933 / NCIMB 10081 / Henssen B9)</name>
    <dbReference type="NCBI Taxonomy" id="471852"/>
    <lineage>
        <taxon>Bacteria</taxon>
        <taxon>Bacillati</taxon>
        <taxon>Actinomycetota</taxon>
        <taxon>Actinomycetes</taxon>
        <taxon>Streptosporangiales</taxon>
        <taxon>Thermomonosporaceae</taxon>
        <taxon>Thermomonospora</taxon>
    </lineage>
</organism>
<dbReference type="Pfam" id="PF19916">
    <property type="entry name" value="VMAP-M0"/>
    <property type="match status" value="1"/>
</dbReference>